<dbReference type="InterPro" id="IPR049711">
    <property type="entry name" value="PA3371-like"/>
</dbReference>
<dbReference type="Proteomes" id="UP000183613">
    <property type="component" value="Unassembled WGS sequence"/>
</dbReference>
<dbReference type="EMBL" id="FNUD01000002">
    <property type="protein sequence ID" value="SEF07779.1"/>
    <property type="molecule type" value="Genomic_DNA"/>
</dbReference>
<evidence type="ECO:0000256" key="1">
    <source>
        <dbReference type="SAM" id="Phobius"/>
    </source>
</evidence>
<keyword evidence="1" id="KW-0812">Transmembrane</keyword>
<feature type="transmembrane region" description="Helical" evidence="1">
    <location>
        <begin position="27"/>
        <end position="48"/>
    </location>
</feature>
<reference evidence="2" key="1">
    <citation type="submission" date="2016-10" db="EMBL/GenBank/DDBJ databases">
        <authorList>
            <person name="Varghese N."/>
            <person name="Submissions S."/>
        </authorList>
    </citation>
    <scope>NUCLEOTIDE SEQUENCE [LARGE SCALE GENOMIC DNA]</scope>
    <source>
        <strain evidence="2">LMG 25555</strain>
    </source>
</reference>
<comment type="caution">
    <text evidence="2">The sequence shown here is derived from an EMBL/GenBank/DDBJ whole genome shotgun (WGS) entry which is preliminary data.</text>
</comment>
<keyword evidence="3" id="KW-1185">Reference proteome</keyword>
<evidence type="ECO:0000313" key="3">
    <source>
        <dbReference type="Proteomes" id="UP000183613"/>
    </source>
</evidence>
<dbReference type="AlphaFoldDB" id="A0A1H5P1N6"/>
<keyword evidence="1" id="KW-1133">Transmembrane helix</keyword>
<name>A0A1H5P1N6_PSEDM</name>
<organism evidence="2 3">
    <name type="scientific">Pseudomonas deceptionensis</name>
    <dbReference type="NCBI Taxonomy" id="882211"/>
    <lineage>
        <taxon>Bacteria</taxon>
        <taxon>Pseudomonadati</taxon>
        <taxon>Pseudomonadota</taxon>
        <taxon>Gammaproteobacteria</taxon>
        <taxon>Pseudomonadales</taxon>
        <taxon>Pseudomonadaceae</taxon>
        <taxon>Pseudomonas</taxon>
    </lineage>
</organism>
<proteinExistence type="predicted"/>
<keyword evidence="1" id="KW-0472">Membrane</keyword>
<protein>
    <submittedName>
        <fullName evidence="2">Uncharacterized protein</fullName>
    </submittedName>
</protein>
<sequence>MPKIALALLMMALASLALDVLDRNEFGNLPLIASAVFFGCWLVALVIGRRIKFDPQLR</sequence>
<accession>A0A1H5P1N6</accession>
<gene>
    <name evidence="2" type="ORF">SAMN04489800_4375</name>
</gene>
<dbReference type="NCBIfam" id="NF041882">
    <property type="entry name" value="PA3371_fam"/>
    <property type="match status" value="1"/>
</dbReference>
<evidence type="ECO:0000313" key="2">
    <source>
        <dbReference type="EMBL" id="SEF07779.1"/>
    </source>
</evidence>
<dbReference type="RefSeq" id="WP_162837864.1">
    <property type="nucleotide sequence ID" value="NZ_FNUD01000002.1"/>
</dbReference>